<dbReference type="Pfam" id="PF00995">
    <property type="entry name" value="Sec1"/>
    <property type="match status" value="1"/>
</dbReference>
<dbReference type="GO" id="GO:0016192">
    <property type="term" value="P:vesicle-mediated transport"/>
    <property type="evidence" value="ECO:0007669"/>
    <property type="project" value="InterPro"/>
</dbReference>
<evidence type="ECO:0000313" key="3">
    <source>
        <dbReference type="Proteomes" id="UP000274822"/>
    </source>
</evidence>
<dbReference type="InterPro" id="IPR043154">
    <property type="entry name" value="Sec-1-like_dom1"/>
</dbReference>
<dbReference type="InterPro" id="IPR001619">
    <property type="entry name" value="Sec1-like"/>
</dbReference>
<dbReference type="InterPro" id="IPR027482">
    <property type="entry name" value="Sec1-like_dom2"/>
</dbReference>
<organism evidence="2 3">
    <name type="scientific">Jimgerdemannia flammicorona</name>
    <dbReference type="NCBI Taxonomy" id="994334"/>
    <lineage>
        <taxon>Eukaryota</taxon>
        <taxon>Fungi</taxon>
        <taxon>Fungi incertae sedis</taxon>
        <taxon>Mucoromycota</taxon>
        <taxon>Mucoromycotina</taxon>
        <taxon>Endogonomycetes</taxon>
        <taxon>Endogonales</taxon>
        <taxon>Endogonaceae</taxon>
        <taxon>Jimgerdemannia</taxon>
    </lineage>
</organism>
<dbReference type="AlphaFoldDB" id="A0A433Q234"/>
<proteinExistence type="inferred from homology"/>
<dbReference type="Gene3D" id="3.40.50.2060">
    <property type="match status" value="1"/>
</dbReference>
<gene>
    <name evidence="2" type="ORF">BC938DRAFT_474478</name>
</gene>
<dbReference type="InterPro" id="IPR036045">
    <property type="entry name" value="Sec1-like_sf"/>
</dbReference>
<dbReference type="EMBL" id="RBNJ01018224">
    <property type="protein sequence ID" value="RUS23873.1"/>
    <property type="molecule type" value="Genomic_DNA"/>
</dbReference>
<protein>
    <submittedName>
        <fullName evidence="2">Sec1-like protein</fullName>
    </submittedName>
</protein>
<keyword evidence="3" id="KW-1185">Reference proteome</keyword>
<evidence type="ECO:0000313" key="2">
    <source>
        <dbReference type="EMBL" id="RUS23873.1"/>
    </source>
</evidence>
<comment type="similarity">
    <text evidence="1">Belongs to the STXBP/unc-18/SEC1 family.</text>
</comment>
<accession>A0A433Q234</accession>
<sequence length="189" mass="21325">MPTNIVDVLKKRFLETIKAAPSSSRWKIVVVDSQSLKIFSAACKMSDIWEESVSVETVENIERTRQPYPLDAIYILTPCQDSISRLVDDFQRKAGPLYAAAHVHFTGALDNIVFQDFNRRLRVTGVSKSIQTLKEIYCEFIVLESAVFTLDNPHSFFTLFGPDDKNEADAEVQRIAKQVSSSPPNYSFG</sequence>
<name>A0A433Q234_9FUNG</name>
<dbReference type="PANTHER" id="PTHR11679">
    <property type="entry name" value="VESICLE PROTEIN SORTING-ASSOCIATED"/>
    <property type="match status" value="1"/>
</dbReference>
<comment type="caution">
    <text evidence="2">The sequence shown here is derived from an EMBL/GenBank/DDBJ whole genome shotgun (WGS) entry which is preliminary data.</text>
</comment>
<dbReference type="Proteomes" id="UP000274822">
    <property type="component" value="Unassembled WGS sequence"/>
</dbReference>
<reference evidence="2 3" key="1">
    <citation type="journal article" date="2018" name="New Phytol.">
        <title>Phylogenomics of Endogonaceae and evolution of mycorrhizas within Mucoromycota.</title>
        <authorList>
            <person name="Chang Y."/>
            <person name="Desiro A."/>
            <person name="Na H."/>
            <person name="Sandor L."/>
            <person name="Lipzen A."/>
            <person name="Clum A."/>
            <person name="Barry K."/>
            <person name="Grigoriev I.V."/>
            <person name="Martin F.M."/>
            <person name="Stajich J.E."/>
            <person name="Smith M.E."/>
            <person name="Bonito G."/>
            <person name="Spatafora J.W."/>
        </authorList>
    </citation>
    <scope>NUCLEOTIDE SEQUENCE [LARGE SCALE GENOMIC DNA]</scope>
    <source>
        <strain evidence="2 3">AD002</strain>
    </source>
</reference>
<dbReference type="Gene3D" id="3.40.50.1910">
    <property type="match status" value="1"/>
</dbReference>
<dbReference type="SUPFAM" id="SSF56815">
    <property type="entry name" value="Sec1/munc18-like (SM) proteins"/>
    <property type="match status" value="1"/>
</dbReference>
<evidence type="ECO:0000256" key="1">
    <source>
        <dbReference type="ARBA" id="ARBA00009884"/>
    </source>
</evidence>